<gene>
    <name evidence="2" type="ORF">GCM10023183_11410</name>
</gene>
<organism evidence="2 3">
    <name type="scientific">Nibribacter koreensis</name>
    <dbReference type="NCBI Taxonomy" id="1084519"/>
    <lineage>
        <taxon>Bacteria</taxon>
        <taxon>Pseudomonadati</taxon>
        <taxon>Bacteroidota</taxon>
        <taxon>Cytophagia</taxon>
        <taxon>Cytophagales</taxon>
        <taxon>Hymenobacteraceae</taxon>
        <taxon>Nibribacter</taxon>
    </lineage>
</organism>
<dbReference type="InterPro" id="IPR000883">
    <property type="entry name" value="Cyt_C_Oxase_1"/>
</dbReference>
<keyword evidence="1" id="KW-0812">Transmembrane</keyword>
<feature type="transmembrane region" description="Helical" evidence="1">
    <location>
        <begin position="191"/>
        <end position="211"/>
    </location>
</feature>
<feature type="transmembrane region" description="Helical" evidence="1">
    <location>
        <begin position="396"/>
        <end position="419"/>
    </location>
</feature>
<feature type="transmembrane region" description="Helical" evidence="1">
    <location>
        <begin position="12"/>
        <end position="35"/>
    </location>
</feature>
<sequence length="436" mass="48867">MSPGTTSNSPGKWVVLPHYAFAAVAFLTLNVLLLFSTDAFSGHYFHPKLLTLTHVAVLGWATMVIFGALYQLLPVVLDVRLYSEKLALWTFGLLGTGTILLAYSFWFFRLGLPMHLAACCLFLSFLLFFINVWQTARKAPVWTIEADFIVTSAGWLLLTGFVGLLMAVNFTNPFLPQDHLHYLKLHAHIGMGGWFLLLIIGVGSKLIPMFLLSHAGNQKLLNWAYNLINGGLALFIFDHLLWRTQLVPVYAALVTAGLGLFLYFLRQAYVTRQRPDLDLGMRQTFVALFLLLVPMALLFMVSIPLALPAALLSSIYLVYGISVFLGFITALILGQTFKTLPFIVWMHAYEDHVGRFKTPLPKDLYNHKVLWLQNVCYLVGLLTLVTGVLLREQTVIFAAAMGLTLASVLYTINVFYMLLHKVQTLHPFTYGNAGTR</sequence>
<reference evidence="3" key="1">
    <citation type="journal article" date="2019" name="Int. J. Syst. Evol. Microbiol.">
        <title>The Global Catalogue of Microorganisms (GCM) 10K type strain sequencing project: providing services to taxonomists for standard genome sequencing and annotation.</title>
        <authorList>
            <consortium name="The Broad Institute Genomics Platform"/>
            <consortium name="The Broad Institute Genome Sequencing Center for Infectious Disease"/>
            <person name="Wu L."/>
            <person name="Ma J."/>
        </authorList>
    </citation>
    <scope>NUCLEOTIDE SEQUENCE [LARGE SCALE GENOMIC DNA]</scope>
    <source>
        <strain evidence="3">JCM 17917</strain>
    </source>
</reference>
<evidence type="ECO:0000313" key="2">
    <source>
        <dbReference type="EMBL" id="GAA4300845.1"/>
    </source>
</evidence>
<dbReference type="RefSeq" id="WP_345163409.1">
    <property type="nucleotide sequence ID" value="NZ_BAABGX010000001.1"/>
</dbReference>
<feature type="transmembrane region" description="Helical" evidence="1">
    <location>
        <begin position="55"/>
        <end position="77"/>
    </location>
</feature>
<dbReference type="EMBL" id="BAABGX010000001">
    <property type="protein sequence ID" value="GAA4300845.1"/>
    <property type="molecule type" value="Genomic_DNA"/>
</dbReference>
<feature type="transmembrane region" description="Helical" evidence="1">
    <location>
        <begin position="86"/>
        <end position="108"/>
    </location>
</feature>
<dbReference type="Pfam" id="PF00115">
    <property type="entry name" value="COX1"/>
    <property type="match status" value="1"/>
</dbReference>
<feature type="transmembrane region" description="Helical" evidence="1">
    <location>
        <begin position="369"/>
        <end position="390"/>
    </location>
</feature>
<evidence type="ECO:0008006" key="4">
    <source>
        <dbReference type="Google" id="ProtNLM"/>
    </source>
</evidence>
<dbReference type="InterPro" id="IPR036927">
    <property type="entry name" value="Cyt_c_oxase-like_su1_sf"/>
</dbReference>
<keyword evidence="1" id="KW-1133">Transmembrane helix</keyword>
<proteinExistence type="predicted"/>
<feature type="transmembrane region" description="Helical" evidence="1">
    <location>
        <begin position="313"/>
        <end position="333"/>
    </location>
</feature>
<feature type="transmembrane region" description="Helical" evidence="1">
    <location>
        <begin position="114"/>
        <end position="136"/>
    </location>
</feature>
<evidence type="ECO:0000313" key="3">
    <source>
        <dbReference type="Proteomes" id="UP001501844"/>
    </source>
</evidence>
<accession>A0ABP8FD82</accession>
<dbReference type="Gene3D" id="1.20.210.10">
    <property type="entry name" value="Cytochrome c oxidase-like, subunit I domain"/>
    <property type="match status" value="2"/>
</dbReference>
<feature type="transmembrane region" description="Helical" evidence="1">
    <location>
        <begin position="285"/>
        <end position="307"/>
    </location>
</feature>
<protein>
    <recommendedName>
        <fullName evidence="4">Cytochrome C and Quinol oxidase polypeptide I</fullName>
    </recommendedName>
</protein>
<name>A0ABP8FD82_9BACT</name>
<dbReference type="SUPFAM" id="SSF81442">
    <property type="entry name" value="Cytochrome c oxidase subunit I-like"/>
    <property type="match status" value="1"/>
</dbReference>
<feature type="transmembrane region" description="Helical" evidence="1">
    <location>
        <begin position="247"/>
        <end position="265"/>
    </location>
</feature>
<comment type="caution">
    <text evidence="2">The sequence shown here is derived from an EMBL/GenBank/DDBJ whole genome shotgun (WGS) entry which is preliminary data.</text>
</comment>
<dbReference type="Proteomes" id="UP001501844">
    <property type="component" value="Unassembled WGS sequence"/>
</dbReference>
<evidence type="ECO:0000256" key="1">
    <source>
        <dbReference type="SAM" id="Phobius"/>
    </source>
</evidence>
<feature type="transmembrane region" description="Helical" evidence="1">
    <location>
        <begin position="223"/>
        <end position="241"/>
    </location>
</feature>
<keyword evidence="1" id="KW-0472">Membrane</keyword>
<feature type="transmembrane region" description="Helical" evidence="1">
    <location>
        <begin position="148"/>
        <end position="171"/>
    </location>
</feature>
<keyword evidence="3" id="KW-1185">Reference proteome</keyword>